<dbReference type="EMBL" id="CALSDN010000002">
    <property type="protein sequence ID" value="CAH6719735.1"/>
    <property type="molecule type" value="Genomic_DNA"/>
</dbReference>
<accession>A0ACA9Y4B9</accession>
<dbReference type="Proteomes" id="UP001152531">
    <property type="component" value="Unassembled WGS sequence"/>
</dbReference>
<keyword evidence="2" id="KW-1185">Reference proteome</keyword>
<protein>
    <submittedName>
        <fullName evidence="1">AP-3 complex subunit mu</fullName>
    </submittedName>
</protein>
<evidence type="ECO:0000313" key="2">
    <source>
        <dbReference type="Proteomes" id="UP001152531"/>
    </source>
</evidence>
<proteinExistence type="predicted"/>
<sequence>MIEAVYISDTNNNLVYEYLTNLASANFNSLINIINDRQGIVDINANQSVYLYPINSIVIYTLVDNKVNPVLPYVFIFKLMEVIHDYFGKPIAIHKIESNNDTLTLLIDQMLDDGIPNITDFNKLRDIVPFKSFLSKILSKTNEITNATITKQPPLEVLPWRRSDVKYTNNEMYVDIIETVNVILKNDKKKVRTNLDSAFYSTNTFNGKLVPITGNIQGKINFLSHLTGLPHLQLSLNHKIDGSYHQCVENTNSSVLKFIPPDGSFELCNYCIDLNELPKNQQLSSLGQVNVEYNYGLGKNKNEFEIKLYLPIKSGVSKIENLSVEIHLNFNGIIKSSRLTHGDFQFKGNNKAEWNLRTISMGINPILYGSIIGEDKDEDDEEQEQETSEILKPNYIKLIYSNKGCVPSGLKVENLKLLSSKGMPETVKPFKGVKYITKTGDYVVRS</sequence>
<comment type="caution">
    <text evidence="1">The sequence shown here is derived from an EMBL/GenBank/DDBJ whole genome shotgun (WGS) entry which is preliminary data.</text>
</comment>
<organism evidence="1 2">
    <name type="scientific">[Candida] jaroonii</name>
    <dbReference type="NCBI Taxonomy" id="467808"/>
    <lineage>
        <taxon>Eukaryota</taxon>
        <taxon>Fungi</taxon>
        <taxon>Dikarya</taxon>
        <taxon>Ascomycota</taxon>
        <taxon>Saccharomycotina</taxon>
        <taxon>Pichiomycetes</taxon>
        <taxon>Debaryomycetaceae</taxon>
        <taxon>Yamadazyma</taxon>
    </lineage>
</organism>
<name>A0ACA9Y4B9_9ASCO</name>
<gene>
    <name evidence="1" type="ORF">CLIB1444_02S15346</name>
</gene>
<evidence type="ECO:0000313" key="1">
    <source>
        <dbReference type="EMBL" id="CAH6719735.1"/>
    </source>
</evidence>
<reference evidence="1" key="1">
    <citation type="submission" date="2022-06" db="EMBL/GenBank/DDBJ databases">
        <authorList>
            <person name="Legras J.-L."/>
            <person name="Devillers H."/>
            <person name="Grondin C."/>
        </authorList>
    </citation>
    <scope>NUCLEOTIDE SEQUENCE</scope>
    <source>
        <strain evidence="1">CLIB 1444</strain>
    </source>
</reference>